<sequence length="3040" mass="338206">GRSVSSWSSGRGRDPVPALDLDALQVVLTRLDHSHQKGKGFVGRSGALSQRRPPSRGSRRSSTESLSHPQNHHYQESPHTSSRVVNIPVHLEGDLQPEAQHRHLECTTNWSQRQCNSQESEQQQTTASRDITQQQPPSKHPLQQQTPSARFTSCQARKEARRKLLEQRSRRTLGTAGGSNPLLNTCTTEAEETFRRIKEEVARLAAKRRSSTDVSDTCTISDTSWQDSVRDLRLQKNLRGCTEEQESLLDSASVVLERNADETRSSSEADVVISDRESIADSGLVNRRTVITISQKKSKSATSLTSEDSTPLWIRDLQTRRSLRSNEAASRLVPIQVDPDFQGGINVSIVSQADQRKDSTSRMYVRQSDSENRPSRASAFNVRQTIEKRQIQQERRERRALRERIREQIRSLSEGRERKDSSSSHVSSLNSQNSVRSKSLSSLEQDQDDHRSESPLIKVQSSPTLEKEKEEVRSYLFGISNLTESGESSQTIYPLSGLLRPSTRSESSPPSLCSSHQVRESSPTQDFEHIKPWQWARSWDVLKTQQQGVTDRSHRVCRSVDSVHETDSVSLPSSVHSSSVSGDIWQDHNPNQLLTIPQKPSPVNPQPIGSCGSDQTLPNTSETKWDTSYWKGDESPTPIPPPRRHRLSLSTGQIKLEEEEKPSWIRLAKERRSLRTARQVDQLSDRASTASKEPEWVARARKKLENLNVTLTSTTDFNCASSVITESSSAWSRGGLDALDDLREETSRIGEELAEEATARLNKELGLPSNTTKMLEHTQSSQDPSLERPRVSFDATATEASDGDSTRRLRCRKPPKEAVRFGDLKHDWGGAQTKGAKTSNGKQKEMRFGEVEIKETPPDTGERSRETRFGDQVISATTQKSQTTTEAASEKRPVMRFGDTPLNLFPNDRPRGNISSSKFESVSGPDPTKMTAEQLNQNVEEYDFPIPTGKEDASELMKFLEDSLKKVEVVPEVVCSEDCRPKPKSILKRRSVENVMHELKSEEQGEWLQKVEHRKSASFDWDRVGKGGDAGLDTTHTKTPSHSNTTKTLGEQLDTSVHNNNIINNKSRSPHQHNTQPTYTPNTTSTPTATNASFFNVKLRHVSPNSRQPSSTNDSLRFHSEHSIHRRTHGVYMNTDRHSDDFSLTSLPSAGGVRRNTARPVNQGGGSQGSSPASSLESLSDSGGHSPPPTGQTCSTVICPSKGEQEEQQHVMRRLRVKERQGEDDDDDEEEEAEEEEEEENFSGQDSAGCRTGVKGRLQRMQEPPPPPAWATCRSGRTFTTAELNGDSIPAMNLPTLTHCNKEEAVSSSESVNSWPDILHNPAHSNSTRCDSSGLAAAAHSPPPQHSSITTIAREDSSSTFSFVNEVNQDSPVVVSSPTLTPQHHSSITTITSEDNSVANNSLLDSMVVVSSPVPQQHSSITTIKSSSSSVMNEIHADGLVMVTSPTPQHSSITSINSSASSVINQVFVDGECHFEVVGDISDESSQHNKHLPSLPYEREETRETPPSTPPTIEGTNSPEPLTTIQATNMTLAAACSVTHPLTPLDLTPTTEAEEKQLPCQNPHTSPAPSSQQGDPPTQTPQANGTPHSPGEDPVQHPAKVFSFTFSPDQKTRPETTFRDLDGDSLIHLKRQKEAENMRRTEGANIFTIITNPNDVQVGESSRAIDNFHSTASLTPSSPYQASKIRSLRTCFHNNDSNTVEESKNLSPATPTKPARTKQHVGLSGEQRKGEERETESRRKGDDREMDNVRKGQEREVDSRRKGEEREADSRRKGEEREAESRRKGEEREAESRRKGEEREAESRRKGEDRKTDSGSHSRVHQVKVEVVDEEEARRASQRRREQKRRGSLLEWEAIQRQRLEEEERNRINKNLSMKPVSAKIKELVKMHGSFMSMFTRDKKTDINGTVDGKDDIVFKKISPENFQPQMKGEMVKEVPITMRSPYMVKRVTSPGKDYSPRQESQHISRRDSSSRHRSPSRKASPSPRRLRSRSHHFEDKRDQASHRILTESNWKTSHASKDSPDLINLKLRSSVSPSRRKRTNITSSSPDRKSRSKERISYPKSSKIIADLPDIFQPNSDDDSTLNSANKASPPIPPKPIHMQEKSQAYSSPYHKTERERTREREERNHTTIQDTFSHDKHQGSGRINIKDPKNRKDWLNKMLNTLTDEPQDAKEFSSSSKLNLKRDSEVNNEPVYETISSVLATPIPPARKSTFQWPSAEPTTSTEKKFSSLTVKSASSVLMVNLAKPTSPAHHTKTDPEKIDIPPYSKSSLAATCISSSLVNEETLTDPSQLHTPSRGPVSLSSILGDSSRSSSLTSTPLGSPRVTPERMFKRDSTDITSKLDVILESRSDERRGRLPVKEQKENIAPPPSERLSDLSSTDTSGKDPDSPFRSSFRYKETNEEKQRVLHKEADNESSHKTSTSWQPSEYKPFTFAKSSVTVKSLTSGLEKQASNNKELSHKESVNSSIGSSQKFSPDNTKALRTGSDFASRIAWERNSRKAKSHEMASDKAAKTPAKTYSQEDRSHTPWRCTERSSMRSKEHSGRSTPDTEGISVSLSSILSRETSKKGSITEEPSEFTFKPKLSFSEELNDITHKYCSDISSKQTSSRLSMDRAHGSVPRKKLSNNVNDDGSFIKSRNQLKKTSNEPSSKESSPARSFRRTSESRLKREGSMGKSSKEFSPSPSSIKGLAGRRSKEASPSPSPLKGPTGRRSKEASPIPSLSKVQAGRRSKETSPSPSPPKGPQKLSATDSGQSKNRIVRRNSSLKRNCPEELRNSMKAKKERKDSEGEPGAVRDETVVQDDTGWTRTKTTVRRARLGSGDKARQIVRTNSGKTRQEKNFKANASQALEKWAADTTVQGKLVKKEGQRFSHETEEEVRGGQRVAKSVVRRVVRRGSRRLSGGGELLTETKETSKTGGAKDGGETPEESAVVVASEDDGLSRRMKTSTDGEHYVTHSISDQGGATTYTTQGVNNKTTTSVEVIGGDDFAGRRAVEGKTGHRVVVERTEDPLGRPSTVIKKVTSQSRLIITKTKRKSPVVV</sequence>
<feature type="compositionally biased region" description="Low complexity" evidence="2">
    <location>
        <begin position="498"/>
        <end position="515"/>
    </location>
</feature>
<feature type="region of interest" description="Disordered" evidence="2">
    <location>
        <begin position="1545"/>
        <end position="1598"/>
    </location>
</feature>
<feature type="compositionally biased region" description="Polar residues" evidence="2">
    <location>
        <begin position="2600"/>
        <end position="2610"/>
    </location>
</feature>
<feature type="region of interest" description="Disordered" evidence="2">
    <location>
        <begin position="412"/>
        <end position="465"/>
    </location>
</feature>
<gene>
    <name evidence="3" type="ORF">Pmani_012705</name>
</gene>
<feature type="compositionally biased region" description="Basic and acidic residues" evidence="2">
    <location>
        <begin position="2661"/>
        <end position="2678"/>
    </location>
</feature>
<feature type="compositionally biased region" description="Basic and acidic residues" evidence="2">
    <location>
        <begin position="2783"/>
        <end position="2798"/>
    </location>
</feature>
<comment type="caution">
    <text evidence="3">The sequence shown here is derived from an EMBL/GenBank/DDBJ whole genome shotgun (WGS) entry which is preliminary data.</text>
</comment>
<feature type="compositionally biased region" description="Acidic residues" evidence="2">
    <location>
        <begin position="1222"/>
        <end position="1241"/>
    </location>
</feature>
<evidence type="ECO:0000313" key="4">
    <source>
        <dbReference type="Proteomes" id="UP001292094"/>
    </source>
</evidence>
<feature type="compositionally biased region" description="Low complexity" evidence="2">
    <location>
        <begin position="111"/>
        <end position="129"/>
    </location>
</feature>
<dbReference type="Proteomes" id="UP001292094">
    <property type="component" value="Unassembled WGS sequence"/>
</dbReference>
<feature type="non-terminal residue" evidence="3">
    <location>
        <position position="1"/>
    </location>
</feature>
<feature type="region of interest" description="Disordered" evidence="2">
    <location>
        <begin position="352"/>
        <end position="379"/>
    </location>
</feature>
<feature type="region of interest" description="Disordered" evidence="2">
    <location>
        <begin position="610"/>
        <end position="646"/>
    </location>
</feature>
<feature type="compositionally biased region" description="Basic and acidic residues" evidence="2">
    <location>
        <begin position="2047"/>
        <end position="2058"/>
    </location>
</feature>
<evidence type="ECO:0000313" key="3">
    <source>
        <dbReference type="EMBL" id="KAK4316111.1"/>
    </source>
</evidence>
<feature type="compositionally biased region" description="Polar residues" evidence="2">
    <location>
        <begin position="1559"/>
        <end position="1587"/>
    </location>
</feature>
<feature type="region of interest" description="Disordered" evidence="2">
    <location>
        <begin position="2441"/>
        <end position="2575"/>
    </location>
</feature>
<feature type="region of interest" description="Disordered" evidence="2">
    <location>
        <begin position="1022"/>
        <end position="1048"/>
    </location>
</feature>
<feature type="compositionally biased region" description="Basic and acidic residues" evidence="2">
    <location>
        <begin position="2326"/>
        <end position="2336"/>
    </location>
</feature>
<feature type="region of interest" description="Disordered" evidence="2">
    <location>
        <begin position="1323"/>
        <end position="1349"/>
    </location>
</feature>
<feature type="region of interest" description="Disordered" evidence="2">
    <location>
        <begin position="110"/>
        <end position="184"/>
    </location>
</feature>
<feature type="compositionally biased region" description="Polar residues" evidence="2">
    <location>
        <begin position="2545"/>
        <end position="2563"/>
    </location>
</feature>
<feature type="compositionally biased region" description="Basic and acidic residues" evidence="2">
    <location>
        <begin position="1726"/>
        <end position="1816"/>
    </location>
</feature>
<feature type="compositionally biased region" description="Basic and acidic residues" evidence="2">
    <location>
        <begin position="2520"/>
        <end position="2544"/>
    </location>
</feature>
<feature type="compositionally biased region" description="Polar residues" evidence="2">
    <location>
        <begin position="2625"/>
        <end position="2656"/>
    </location>
</feature>
<reference evidence="3" key="1">
    <citation type="submission" date="2023-11" db="EMBL/GenBank/DDBJ databases">
        <title>Genome assemblies of two species of porcelain crab, Petrolisthes cinctipes and Petrolisthes manimaculis (Anomura: Porcellanidae).</title>
        <authorList>
            <person name="Angst P."/>
        </authorList>
    </citation>
    <scope>NUCLEOTIDE SEQUENCE</scope>
    <source>
        <strain evidence="3">PB745_02</strain>
        <tissue evidence="3">Gill</tissue>
    </source>
</reference>
<feature type="region of interest" description="Disordered" evidence="2">
    <location>
        <begin position="31"/>
        <end position="82"/>
    </location>
</feature>
<feature type="compositionally biased region" description="Polar residues" evidence="2">
    <location>
        <begin position="768"/>
        <end position="784"/>
    </location>
</feature>
<name>A0AAE1PWR2_9EUCA</name>
<feature type="region of interest" description="Disordered" evidence="2">
    <location>
        <begin position="1061"/>
        <end position="1090"/>
    </location>
</feature>
<dbReference type="EMBL" id="JAWZYT010001044">
    <property type="protein sequence ID" value="KAK4316111.1"/>
    <property type="molecule type" value="Genomic_DNA"/>
</dbReference>
<feature type="region of interest" description="Disordered" evidence="2">
    <location>
        <begin position="1696"/>
        <end position="1849"/>
    </location>
</feature>
<evidence type="ECO:0000256" key="2">
    <source>
        <dbReference type="SAM" id="MobiDB-lite"/>
    </source>
</evidence>
<feature type="compositionally biased region" description="Low complexity" evidence="2">
    <location>
        <begin position="1169"/>
        <end position="1185"/>
    </location>
</feature>
<feature type="compositionally biased region" description="Low complexity" evidence="2">
    <location>
        <begin position="1074"/>
        <end position="1090"/>
    </location>
</feature>
<feature type="region of interest" description="Disordered" evidence="2">
    <location>
        <begin position="2600"/>
        <end position="2840"/>
    </location>
</feature>
<feature type="region of interest" description="Disordered" evidence="2">
    <location>
        <begin position="2865"/>
        <end position="2950"/>
    </location>
</feature>
<feature type="region of interest" description="Disordered" evidence="2">
    <location>
        <begin position="1142"/>
        <end position="1251"/>
    </location>
</feature>
<feature type="region of interest" description="Disordered" evidence="2">
    <location>
        <begin position="2211"/>
        <end position="2230"/>
    </location>
</feature>
<feature type="compositionally biased region" description="Basic and acidic residues" evidence="2">
    <location>
        <begin position="412"/>
        <end position="422"/>
    </location>
</feature>
<protein>
    <submittedName>
        <fullName evidence="3">Uncharacterized protein</fullName>
    </submittedName>
</protein>
<feature type="compositionally biased region" description="Basic and acidic residues" evidence="2">
    <location>
        <begin position="2865"/>
        <end position="2880"/>
    </location>
</feature>
<feature type="region of interest" description="Disordered" evidence="2">
    <location>
        <begin position="2286"/>
        <end position="2429"/>
    </location>
</feature>
<feature type="region of interest" description="Disordered" evidence="2">
    <location>
        <begin position="897"/>
        <end position="928"/>
    </location>
</feature>
<feature type="compositionally biased region" description="Polar residues" evidence="2">
    <location>
        <begin position="612"/>
        <end position="622"/>
    </location>
</feature>
<feature type="region of interest" description="Disordered" evidence="2">
    <location>
        <begin position="1947"/>
        <end position="2150"/>
    </location>
</feature>
<feature type="compositionally biased region" description="Low complexity" evidence="2">
    <location>
        <begin position="2301"/>
        <end position="2324"/>
    </location>
</feature>
<keyword evidence="4" id="KW-1185">Reference proteome</keyword>
<feature type="compositionally biased region" description="Polar residues" evidence="2">
    <location>
        <begin position="2464"/>
        <end position="2478"/>
    </location>
</feature>
<feature type="compositionally biased region" description="Basic and acidic residues" evidence="2">
    <location>
        <begin position="2112"/>
        <end position="2127"/>
    </location>
</feature>
<feature type="compositionally biased region" description="Polar residues" evidence="2">
    <location>
        <begin position="1037"/>
        <end position="1048"/>
    </location>
</feature>
<feature type="compositionally biased region" description="Basic and acidic residues" evidence="2">
    <location>
        <begin position="2493"/>
        <end position="2512"/>
    </location>
</feature>
<proteinExistence type="predicted"/>
<feature type="compositionally biased region" description="Polar residues" evidence="2">
    <location>
        <begin position="130"/>
        <end position="155"/>
    </location>
</feature>
<feature type="compositionally biased region" description="Basic and acidic residues" evidence="2">
    <location>
        <begin position="156"/>
        <end position="169"/>
    </location>
</feature>
<feature type="region of interest" description="Disordered" evidence="2">
    <location>
        <begin position="498"/>
        <end position="526"/>
    </location>
</feature>
<accession>A0AAE1PWR2</accession>
<feature type="compositionally biased region" description="Polar residues" evidence="2">
    <location>
        <begin position="2441"/>
        <end position="2456"/>
    </location>
</feature>
<feature type="compositionally biased region" description="Basic residues" evidence="2">
    <location>
        <begin position="2888"/>
        <end position="2898"/>
    </location>
</feature>
<keyword evidence="1" id="KW-0175">Coiled coil</keyword>
<feature type="compositionally biased region" description="Basic residues" evidence="2">
    <location>
        <begin position="1836"/>
        <end position="1847"/>
    </location>
</feature>
<feature type="region of interest" description="Disordered" evidence="2">
    <location>
        <begin position="1480"/>
        <end position="1522"/>
    </location>
</feature>
<feature type="compositionally biased region" description="Basic and acidic residues" evidence="2">
    <location>
        <begin position="1992"/>
        <end position="2006"/>
    </location>
</feature>
<feature type="compositionally biased region" description="Polar residues" evidence="2">
    <location>
        <begin position="1696"/>
        <end position="1710"/>
    </location>
</feature>
<feature type="compositionally biased region" description="Basic and acidic residues" evidence="2">
    <location>
        <begin position="1955"/>
        <end position="1971"/>
    </location>
</feature>
<organism evidence="3 4">
    <name type="scientific">Petrolisthes manimaculis</name>
    <dbReference type="NCBI Taxonomy" id="1843537"/>
    <lineage>
        <taxon>Eukaryota</taxon>
        <taxon>Metazoa</taxon>
        <taxon>Ecdysozoa</taxon>
        <taxon>Arthropoda</taxon>
        <taxon>Crustacea</taxon>
        <taxon>Multicrustacea</taxon>
        <taxon>Malacostraca</taxon>
        <taxon>Eumalacostraca</taxon>
        <taxon>Eucarida</taxon>
        <taxon>Decapoda</taxon>
        <taxon>Pleocyemata</taxon>
        <taxon>Anomura</taxon>
        <taxon>Galatheoidea</taxon>
        <taxon>Porcellanidae</taxon>
        <taxon>Petrolisthes</taxon>
    </lineage>
</organism>
<feature type="compositionally biased region" description="Basic and acidic residues" evidence="2">
    <location>
        <begin position="2396"/>
        <end position="2418"/>
    </location>
</feature>
<feature type="compositionally biased region" description="Basic and acidic residues" evidence="2">
    <location>
        <begin position="2134"/>
        <end position="2150"/>
    </location>
</feature>
<feature type="region of interest" description="Disordered" evidence="2">
    <location>
        <begin position="766"/>
        <end position="790"/>
    </location>
</feature>
<feature type="compositionally biased region" description="Basic and acidic residues" evidence="2">
    <location>
        <begin position="2344"/>
        <end position="2364"/>
    </location>
</feature>
<feature type="compositionally biased region" description="Basic and acidic residues" evidence="2">
    <location>
        <begin position="1823"/>
        <end position="1835"/>
    </location>
</feature>
<evidence type="ECO:0000256" key="1">
    <source>
        <dbReference type="SAM" id="Coils"/>
    </source>
</evidence>
<feature type="compositionally biased region" description="Low complexity" evidence="2">
    <location>
        <begin position="423"/>
        <end position="435"/>
    </location>
</feature>
<feature type="coiled-coil region" evidence="1">
    <location>
        <begin position="384"/>
        <end position="411"/>
    </location>
</feature>